<evidence type="ECO:0000256" key="8">
    <source>
        <dbReference type="ARBA" id="ARBA00023137"/>
    </source>
</evidence>
<evidence type="ECO:0000256" key="14">
    <source>
        <dbReference type="ARBA" id="ARBA00051680"/>
    </source>
</evidence>
<dbReference type="SUPFAM" id="SSF52540">
    <property type="entry name" value="P-loop containing nucleoside triphosphate hydrolases"/>
    <property type="match status" value="1"/>
</dbReference>
<evidence type="ECO:0000256" key="4">
    <source>
        <dbReference type="ARBA" id="ARBA00022490"/>
    </source>
</evidence>
<keyword evidence="7" id="KW-0418">Kinase</keyword>
<keyword evidence="5" id="KW-0723">Serine/threonine-protein kinase</keyword>
<accession>A0ABN8LJI2</accession>
<evidence type="ECO:0000313" key="18">
    <source>
        <dbReference type="Proteomes" id="UP001159427"/>
    </source>
</evidence>
<evidence type="ECO:0000313" key="17">
    <source>
        <dbReference type="EMBL" id="CAH3017221.1"/>
    </source>
</evidence>
<evidence type="ECO:0000256" key="7">
    <source>
        <dbReference type="ARBA" id="ARBA00022777"/>
    </source>
</evidence>
<feature type="region of interest" description="Disordered" evidence="15">
    <location>
        <begin position="247"/>
        <end position="278"/>
    </location>
</feature>
<comment type="catalytic activity">
    <reaction evidence="12">
        <text>L-seryl-[protein] + ATP = O-phospho-L-seryl-[protein] + ADP + H(+)</text>
        <dbReference type="Rhea" id="RHEA:17989"/>
        <dbReference type="Rhea" id="RHEA-COMP:9863"/>
        <dbReference type="Rhea" id="RHEA-COMP:11604"/>
        <dbReference type="ChEBI" id="CHEBI:15378"/>
        <dbReference type="ChEBI" id="CHEBI:29999"/>
        <dbReference type="ChEBI" id="CHEBI:30616"/>
        <dbReference type="ChEBI" id="CHEBI:83421"/>
        <dbReference type="ChEBI" id="CHEBI:456216"/>
        <dbReference type="EC" id="2.7.12.1"/>
    </reaction>
</comment>
<comment type="caution">
    <text evidence="17">The sequence shown here is derived from an EMBL/GenBank/DDBJ whole genome shotgun (WGS) entry which is preliminary data.</text>
</comment>
<dbReference type="InterPro" id="IPR011009">
    <property type="entry name" value="Kinase-like_dom_sf"/>
</dbReference>
<evidence type="ECO:0000256" key="12">
    <source>
        <dbReference type="ARBA" id="ARBA00049003"/>
    </source>
</evidence>
<comment type="catalytic activity">
    <reaction evidence="13">
        <text>L-threonyl-[protein] + ATP = O-phospho-L-threonyl-[protein] + ADP + H(+)</text>
        <dbReference type="Rhea" id="RHEA:46608"/>
        <dbReference type="Rhea" id="RHEA-COMP:11060"/>
        <dbReference type="Rhea" id="RHEA-COMP:11605"/>
        <dbReference type="ChEBI" id="CHEBI:15378"/>
        <dbReference type="ChEBI" id="CHEBI:30013"/>
        <dbReference type="ChEBI" id="CHEBI:30616"/>
        <dbReference type="ChEBI" id="CHEBI:61977"/>
        <dbReference type="ChEBI" id="CHEBI:456216"/>
        <dbReference type="EC" id="2.7.12.1"/>
    </reaction>
</comment>
<evidence type="ECO:0000256" key="6">
    <source>
        <dbReference type="ARBA" id="ARBA00022679"/>
    </source>
</evidence>
<reference evidence="17 18" key="1">
    <citation type="submission" date="2022-05" db="EMBL/GenBank/DDBJ databases">
        <authorList>
            <consortium name="Genoscope - CEA"/>
            <person name="William W."/>
        </authorList>
    </citation>
    <scope>NUCLEOTIDE SEQUENCE [LARGE SCALE GENOMIC DNA]</scope>
</reference>
<evidence type="ECO:0000256" key="11">
    <source>
        <dbReference type="ARBA" id="ARBA00042638"/>
    </source>
</evidence>
<dbReference type="Gene3D" id="1.10.510.10">
    <property type="entry name" value="Transferase(Phosphotransferase) domain 1"/>
    <property type="match status" value="1"/>
</dbReference>
<keyword evidence="4" id="KW-0963">Cytoplasm</keyword>
<evidence type="ECO:0000256" key="15">
    <source>
        <dbReference type="SAM" id="MobiDB-lite"/>
    </source>
</evidence>
<dbReference type="EMBL" id="CALNXI010000057">
    <property type="protein sequence ID" value="CAH3017221.1"/>
    <property type="molecule type" value="Genomic_DNA"/>
</dbReference>
<dbReference type="Proteomes" id="UP001159427">
    <property type="component" value="Unassembled WGS sequence"/>
</dbReference>
<comment type="subcellular location">
    <subcellularLocation>
        <location evidence="1">Cytoplasm</location>
    </subcellularLocation>
</comment>
<dbReference type="PROSITE" id="PS50011">
    <property type="entry name" value="PROTEIN_KINASE_DOM"/>
    <property type="match status" value="1"/>
</dbReference>
<dbReference type="SMART" id="SM00220">
    <property type="entry name" value="S_TKc"/>
    <property type="match status" value="1"/>
</dbReference>
<keyword evidence="6" id="KW-0808">Transferase</keyword>
<evidence type="ECO:0000256" key="9">
    <source>
        <dbReference type="ARBA" id="ARBA00040421"/>
    </source>
</evidence>
<dbReference type="InterPro" id="IPR027417">
    <property type="entry name" value="P-loop_NTPase"/>
</dbReference>
<dbReference type="SUPFAM" id="SSF56112">
    <property type="entry name" value="Protein kinase-like (PK-like)"/>
    <property type="match status" value="1"/>
</dbReference>
<name>A0ABN8LJI2_9CNID</name>
<proteinExistence type="inferred from homology"/>
<dbReference type="InterPro" id="IPR051302">
    <property type="entry name" value="Dual_SerThr-Tyr_Kinase"/>
</dbReference>
<dbReference type="InterPro" id="IPR001245">
    <property type="entry name" value="Ser-Thr/Tyr_kinase_cat_dom"/>
</dbReference>
<organism evidence="17 18">
    <name type="scientific">Porites evermanni</name>
    <dbReference type="NCBI Taxonomy" id="104178"/>
    <lineage>
        <taxon>Eukaryota</taxon>
        <taxon>Metazoa</taxon>
        <taxon>Cnidaria</taxon>
        <taxon>Anthozoa</taxon>
        <taxon>Hexacorallia</taxon>
        <taxon>Scleractinia</taxon>
        <taxon>Fungiina</taxon>
        <taxon>Poritidae</taxon>
        <taxon>Porites</taxon>
    </lineage>
</organism>
<dbReference type="PANTHER" id="PTHR46392:SF1">
    <property type="entry name" value="DUAL SERINE_THREONINE AND TYROSINE PROTEIN KINASE"/>
    <property type="match status" value="1"/>
</dbReference>
<feature type="domain" description="Protein kinase" evidence="16">
    <location>
        <begin position="675"/>
        <end position="947"/>
    </location>
</feature>
<evidence type="ECO:0000256" key="10">
    <source>
        <dbReference type="ARBA" id="ARBA00041268"/>
    </source>
</evidence>
<comment type="similarity">
    <text evidence="2">Belongs to the protein kinase superfamily. TKL Ser/Thr protein kinase family. ROCO subfamily.</text>
</comment>
<dbReference type="Pfam" id="PF07714">
    <property type="entry name" value="PK_Tyr_Ser-Thr"/>
    <property type="match status" value="1"/>
</dbReference>
<evidence type="ECO:0000259" key="16">
    <source>
        <dbReference type="PROSITE" id="PS50011"/>
    </source>
</evidence>
<gene>
    <name evidence="17" type="ORF">PEVE_00036097</name>
</gene>
<evidence type="ECO:0000256" key="13">
    <source>
        <dbReference type="ARBA" id="ARBA00049308"/>
    </source>
</evidence>
<dbReference type="EC" id="2.7.12.1" evidence="3"/>
<evidence type="ECO:0000256" key="5">
    <source>
        <dbReference type="ARBA" id="ARBA00022527"/>
    </source>
</evidence>
<dbReference type="InterPro" id="IPR008271">
    <property type="entry name" value="Ser/Thr_kinase_AS"/>
</dbReference>
<dbReference type="InterPro" id="IPR000719">
    <property type="entry name" value="Prot_kinase_dom"/>
</dbReference>
<sequence>MADHRLQKSLEDAINEFKCYNVRTKSLFKRTSTCFQEILENMDIGSTEAEDSNTLIPFSQLDEVERELSKSPSVFFIGERNCGKSSIINELLQQSSLPVHENPCTARIVRIKYSDEPYAILFGSDGVEVGRKAPTRGRIPEELIVVTDQDRENENALDATVEVGLKHELLRSGIELIDSPGKGESDVLDTVLNEYLEKGSVPLFVYVIDGNVHLRNSDKKTLSFLKNKFPQCLIIFVCNKVDITKEAQESDEDSDDSDDSDDEDSDDSDDSDDEESRLDKGEVVFSQLKEGNFLTENSSKTCSLYHAISAKAVRNERLSSQKSEVTERFNRFASCLQHLLGNVMKTQTRQVVQKLLVLQESFVNIVQVQRTVITEKASLLPQVVKKGNDIETKIFKSLSRLTFASDAAKERLVDSIGLLKAECVKDAEVYKPVNLRHLRNDAQTMVKTDLPDLSAELTTLLSTNDIGFQRFLSDMKGGILEKMCNSLGRFVEATMNEMVSDLTEDIIAFNEELAHPMVSRILEESYDIQFLAVKAEADELIQNVLNGLLDSIKEAVSIALRREISEPLSAIDTSSYTNEDVNKKETRKVIVSSFLETIDEERVAKAVHEACCNRLTKMHELFSTAVSSLSSLQRNFAHCPVASRLERFRVRYTPEIRTLAVEGMALQNMHHRGPVELGSIIAKTRKGVIYDCISERWCKVSPSGQCAVKVLEKRSLDEVVWKQTAVDLVNMMDMIQKRHGSHPNLLRLFGWVFPQPDVLHVVMEKAERGLLSALQSGLPLLIRMNIAVDVAKGLKAIHEINYIYEDLKPENVLLMSDGTAKINLTKPEFPYEMTSLGAPFHISPEMYQHHGTGQLSYPSYDVYAFGILLWVLCEGSGKARPRVYRHLETIEEMKEVVEKEIFPERFPGITDACWDLMWSCWDQRETIRMDSVVEIMEGIKRRCWAES</sequence>
<keyword evidence="18" id="KW-1185">Reference proteome</keyword>
<keyword evidence="8" id="KW-0829">Tyrosine-protein kinase</keyword>
<feature type="compositionally biased region" description="Acidic residues" evidence="15">
    <location>
        <begin position="249"/>
        <end position="276"/>
    </location>
</feature>
<dbReference type="Pfam" id="PF00350">
    <property type="entry name" value="Dynamin_N"/>
    <property type="match status" value="1"/>
</dbReference>
<comment type="catalytic activity">
    <reaction evidence="14">
        <text>L-tyrosyl-[protein] + ATP = O-phospho-L-tyrosyl-[protein] + ADP + H(+)</text>
        <dbReference type="Rhea" id="RHEA:10596"/>
        <dbReference type="Rhea" id="RHEA-COMP:10136"/>
        <dbReference type="Rhea" id="RHEA-COMP:20101"/>
        <dbReference type="ChEBI" id="CHEBI:15378"/>
        <dbReference type="ChEBI" id="CHEBI:30616"/>
        <dbReference type="ChEBI" id="CHEBI:46858"/>
        <dbReference type="ChEBI" id="CHEBI:61978"/>
        <dbReference type="ChEBI" id="CHEBI:456216"/>
        <dbReference type="EC" id="2.7.12.1"/>
    </reaction>
</comment>
<dbReference type="PROSITE" id="PS00108">
    <property type="entry name" value="PROTEIN_KINASE_ST"/>
    <property type="match status" value="1"/>
</dbReference>
<dbReference type="InterPro" id="IPR045063">
    <property type="entry name" value="Dynamin_N"/>
</dbReference>
<evidence type="ECO:0000256" key="1">
    <source>
        <dbReference type="ARBA" id="ARBA00004496"/>
    </source>
</evidence>
<dbReference type="Gene3D" id="3.40.50.300">
    <property type="entry name" value="P-loop containing nucleotide triphosphate hydrolases"/>
    <property type="match status" value="1"/>
</dbReference>
<dbReference type="PANTHER" id="PTHR46392">
    <property type="entry name" value="DUAL SERINE/THREONINE AND TYROSINE PROTEIN KINASE"/>
    <property type="match status" value="1"/>
</dbReference>
<evidence type="ECO:0000256" key="3">
    <source>
        <dbReference type="ARBA" id="ARBA00013203"/>
    </source>
</evidence>
<protein>
    <recommendedName>
        <fullName evidence="9">Dual serine/threonine and tyrosine protein kinase</fullName>
        <ecNumber evidence="3">2.7.12.1</ecNumber>
    </recommendedName>
    <alternativeName>
        <fullName evidence="11">Dusty protein kinase</fullName>
    </alternativeName>
    <alternativeName>
        <fullName evidence="10">Receptor-interacting serine/threonine-protein kinase 5</fullName>
    </alternativeName>
</protein>
<evidence type="ECO:0000256" key="2">
    <source>
        <dbReference type="ARBA" id="ARBA00008171"/>
    </source>
</evidence>